<evidence type="ECO:0000259" key="14">
    <source>
        <dbReference type="Pfam" id="PF17900"/>
    </source>
</evidence>
<comment type="cofactor">
    <cofactor evidence="2">
        <name>Zn(2+)</name>
        <dbReference type="ChEBI" id="CHEBI:29105"/>
    </cofactor>
</comment>
<dbReference type="PANTHER" id="PTHR11533">
    <property type="entry name" value="PROTEASE M1 ZINC METALLOPROTEASE"/>
    <property type="match status" value="1"/>
</dbReference>
<evidence type="ECO:0000256" key="6">
    <source>
        <dbReference type="ARBA" id="ARBA00022438"/>
    </source>
</evidence>
<dbReference type="InterPro" id="IPR012778">
    <property type="entry name" value="Pept_M1_aminopeptidase"/>
</dbReference>
<keyword evidence="6 15" id="KW-0031">Aminopeptidase</keyword>
<evidence type="ECO:0000256" key="7">
    <source>
        <dbReference type="ARBA" id="ARBA00022670"/>
    </source>
</evidence>
<dbReference type="GO" id="GO:0005737">
    <property type="term" value="C:cytoplasm"/>
    <property type="evidence" value="ECO:0007669"/>
    <property type="project" value="TreeGrafter"/>
</dbReference>
<dbReference type="Gene3D" id="1.10.390.10">
    <property type="entry name" value="Neutral Protease Domain 2"/>
    <property type="match status" value="1"/>
</dbReference>
<dbReference type="AlphaFoldDB" id="A0A4V3JYF9"/>
<dbReference type="NCBIfam" id="TIGR02412">
    <property type="entry name" value="pepN_strep_liv"/>
    <property type="match status" value="1"/>
</dbReference>
<evidence type="ECO:0000256" key="9">
    <source>
        <dbReference type="ARBA" id="ARBA00022801"/>
    </source>
</evidence>
<dbReference type="Pfam" id="PF17900">
    <property type="entry name" value="Peptidase_M1_N"/>
    <property type="match status" value="1"/>
</dbReference>
<dbReference type="FunFam" id="1.10.390.10:FF:000006">
    <property type="entry name" value="Puromycin-sensitive aminopeptidase"/>
    <property type="match status" value="1"/>
</dbReference>
<gene>
    <name evidence="15" type="primary">pepN</name>
    <name evidence="15" type="ORF">EHS15_06520</name>
</gene>
<evidence type="ECO:0000256" key="2">
    <source>
        <dbReference type="ARBA" id="ARBA00001947"/>
    </source>
</evidence>
<dbReference type="OrthoDB" id="100605at2"/>
<comment type="caution">
    <text evidence="15">The sequence shown here is derived from an EMBL/GenBank/DDBJ whole genome shotgun (WGS) entry which is preliminary data.</text>
</comment>
<feature type="chain" id="PRO_5020754320" description="Aminopeptidase N" evidence="12">
    <location>
        <begin position="20"/>
        <end position="892"/>
    </location>
</feature>
<feature type="domain" description="Aminopeptidase N-like N-terminal" evidence="14">
    <location>
        <begin position="43"/>
        <end position="214"/>
    </location>
</feature>
<evidence type="ECO:0000256" key="3">
    <source>
        <dbReference type="ARBA" id="ARBA00010136"/>
    </source>
</evidence>
<keyword evidence="12" id="KW-0732">Signal</keyword>
<dbReference type="InterPro" id="IPR045357">
    <property type="entry name" value="Aminopeptidase_N-like_N"/>
</dbReference>
<evidence type="ECO:0000256" key="11">
    <source>
        <dbReference type="ARBA" id="ARBA00023049"/>
    </source>
</evidence>
<evidence type="ECO:0000313" key="16">
    <source>
        <dbReference type="Proteomes" id="UP000298058"/>
    </source>
</evidence>
<evidence type="ECO:0000256" key="1">
    <source>
        <dbReference type="ARBA" id="ARBA00000098"/>
    </source>
</evidence>
<feature type="signal peptide" evidence="12">
    <location>
        <begin position="1"/>
        <end position="19"/>
    </location>
</feature>
<feature type="domain" description="Peptidase M1 membrane alanine aminopeptidase" evidence="13">
    <location>
        <begin position="252"/>
        <end position="465"/>
    </location>
</feature>
<dbReference type="InterPro" id="IPR001930">
    <property type="entry name" value="Peptidase_M1"/>
</dbReference>
<dbReference type="PRINTS" id="PR00756">
    <property type="entry name" value="ALADIPTASE"/>
</dbReference>
<keyword evidence="8" id="KW-0479">Metal-binding</keyword>
<dbReference type="EC" id="3.4.11.2" evidence="4"/>
<keyword evidence="7" id="KW-0645">Protease</keyword>
<comment type="catalytic activity">
    <reaction evidence="1">
        <text>Release of an N-terminal amino acid, Xaa-|-Yaa- from a peptide, amide or arylamide. Xaa is preferably Ala, but may be most amino acids including Pro (slow action). When a terminal hydrophobic residue is followed by a prolyl residue, the two may be released as an intact Xaa-Pro dipeptide.</text>
        <dbReference type="EC" id="3.4.11.2"/>
    </reaction>
</comment>
<keyword evidence="9 15" id="KW-0378">Hydrolase</keyword>
<dbReference type="FunFam" id="2.60.40.1730:FF:000010">
    <property type="entry name" value="Putative aminopeptidase N"/>
    <property type="match status" value="1"/>
</dbReference>
<dbReference type="SUPFAM" id="SSF63737">
    <property type="entry name" value="Leukotriene A4 hydrolase N-terminal domain"/>
    <property type="match status" value="1"/>
</dbReference>
<dbReference type="Proteomes" id="UP000298058">
    <property type="component" value="Unassembled WGS sequence"/>
</dbReference>
<dbReference type="GO" id="GO:0043171">
    <property type="term" value="P:peptide catabolic process"/>
    <property type="evidence" value="ECO:0007669"/>
    <property type="project" value="TreeGrafter"/>
</dbReference>
<dbReference type="InterPro" id="IPR014782">
    <property type="entry name" value="Peptidase_M1_dom"/>
</dbReference>
<dbReference type="GO" id="GO:0005615">
    <property type="term" value="C:extracellular space"/>
    <property type="evidence" value="ECO:0007669"/>
    <property type="project" value="TreeGrafter"/>
</dbReference>
<dbReference type="GO" id="GO:0016285">
    <property type="term" value="F:alanyl aminopeptidase activity"/>
    <property type="evidence" value="ECO:0007669"/>
    <property type="project" value="UniProtKB-EC"/>
</dbReference>
<keyword evidence="16" id="KW-1185">Reference proteome</keyword>
<organism evidence="15 16">
    <name type="scientific">Leptospira idonii</name>
    <dbReference type="NCBI Taxonomy" id="1193500"/>
    <lineage>
        <taxon>Bacteria</taxon>
        <taxon>Pseudomonadati</taxon>
        <taxon>Spirochaetota</taxon>
        <taxon>Spirochaetia</taxon>
        <taxon>Leptospirales</taxon>
        <taxon>Leptospiraceae</taxon>
        <taxon>Leptospira</taxon>
    </lineage>
</organism>
<proteinExistence type="inferred from homology"/>
<dbReference type="CDD" id="cd09602">
    <property type="entry name" value="M1_APN"/>
    <property type="match status" value="1"/>
</dbReference>
<dbReference type="GO" id="GO:0016020">
    <property type="term" value="C:membrane"/>
    <property type="evidence" value="ECO:0007669"/>
    <property type="project" value="TreeGrafter"/>
</dbReference>
<evidence type="ECO:0000313" key="15">
    <source>
        <dbReference type="EMBL" id="TGN19896.1"/>
    </source>
</evidence>
<dbReference type="GO" id="GO:0008270">
    <property type="term" value="F:zinc ion binding"/>
    <property type="evidence" value="ECO:0007669"/>
    <property type="project" value="InterPro"/>
</dbReference>
<accession>A0A4V3JYF9</accession>
<evidence type="ECO:0000259" key="13">
    <source>
        <dbReference type="Pfam" id="PF01433"/>
    </source>
</evidence>
<dbReference type="GO" id="GO:0042277">
    <property type="term" value="F:peptide binding"/>
    <property type="evidence" value="ECO:0007669"/>
    <property type="project" value="TreeGrafter"/>
</dbReference>
<protein>
    <recommendedName>
        <fullName evidence="5">Aminopeptidase N</fullName>
        <ecNumber evidence="4">3.4.11.2</ecNumber>
    </recommendedName>
</protein>
<dbReference type="Pfam" id="PF01433">
    <property type="entry name" value="Peptidase_M1"/>
    <property type="match status" value="1"/>
</dbReference>
<dbReference type="Gene3D" id="2.60.40.1730">
    <property type="entry name" value="tricorn interacting facor f3 domain"/>
    <property type="match status" value="1"/>
</dbReference>
<dbReference type="SUPFAM" id="SSF55486">
    <property type="entry name" value="Metalloproteases ('zincins'), catalytic domain"/>
    <property type="match status" value="1"/>
</dbReference>
<keyword evidence="11" id="KW-0482">Metalloprotease</keyword>
<keyword evidence="10" id="KW-0862">Zinc</keyword>
<evidence type="ECO:0000256" key="8">
    <source>
        <dbReference type="ARBA" id="ARBA00022723"/>
    </source>
</evidence>
<evidence type="ECO:0000256" key="4">
    <source>
        <dbReference type="ARBA" id="ARBA00012564"/>
    </source>
</evidence>
<dbReference type="EMBL" id="RQHW01000023">
    <property type="protein sequence ID" value="TGN19896.1"/>
    <property type="molecule type" value="Genomic_DNA"/>
</dbReference>
<evidence type="ECO:0000256" key="10">
    <source>
        <dbReference type="ARBA" id="ARBA00022833"/>
    </source>
</evidence>
<evidence type="ECO:0000256" key="5">
    <source>
        <dbReference type="ARBA" id="ARBA00015611"/>
    </source>
</evidence>
<comment type="similarity">
    <text evidence="3">Belongs to the peptidase M1 family.</text>
</comment>
<reference evidence="15" key="1">
    <citation type="journal article" date="2019" name="PLoS Negl. Trop. Dis.">
        <title>Revisiting the worldwide diversity of Leptospira species in the environment.</title>
        <authorList>
            <person name="Vincent A.T."/>
            <person name="Schiettekatte O."/>
            <person name="Bourhy P."/>
            <person name="Veyrier F.J."/>
            <person name="Picardeau M."/>
        </authorList>
    </citation>
    <scope>NUCLEOTIDE SEQUENCE [LARGE SCALE GENOMIC DNA]</scope>
    <source>
        <strain evidence="15">201300427</strain>
    </source>
</reference>
<evidence type="ECO:0000256" key="12">
    <source>
        <dbReference type="SAM" id="SignalP"/>
    </source>
</evidence>
<dbReference type="InterPro" id="IPR050344">
    <property type="entry name" value="Peptidase_M1_aminopeptidases"/>
</dbReference>
<dbReference type="InterPro" id="IPR027268">
    <property type="entry name" value="Peptidase_M4/M1_CTD_sf"/>
</dbReference>
<dbReference type="PANTHER" id="PTHR11533:SF174">
    <property type="entry name" value="PUROMYCIN-SENSITIVE AMINOPEPTIDASE-RELATED"/>
    <property type="match status" value="1"/>
</dbReference>
<name>A0A4V3JYF9_9LEPT</name>
<dbReference type="GO" id="GO:0006508">
    <property type="term" value="P:proteolysis"/>
    <property type="evidence" value="ECO:0007669"/>
    <property type="project" value="UniProtKB-KW"/>
</dbReference>
<sequence>MKFKSILFLLLLSFVFTFCKEKPEGYHLTQSEAEARSGLISDVHYKLNVLLTKEDHFSGTVEIRFESNDNKDVRIDYFSGKVNSLLLNNEDLTEKTKPKDGFILIPGNFVSIGKNLVQIRFETPYSRTGNGLHKFTDPDDKEIYIYSQFEAFHANKMFPCFDQPDLKATYQLTVEAPKSWKVISSNLQENISPAASNENSIHTFPQTKKFSTYVFSLHAGPYQFWEDKHDQIPLKLYVRKSLAKYVDPKDWFNFTKEGFTFFESYFGIPYPFEKYDQVIVPEFNFGAMENVGAVTFSERFVHRTTSTRAERENLSDVILHEMAHMWFGDLVTMKWWNGLWLNESFATYMASLAQAKNSEFKETWESFFEKMKQWAYDEDSYSTNHPVEAKVANTEEAFTQFDGITYGKGASVIKQLVFFIGEEAFQRGVHNYLQKYSYSNSSLADFLRELEFASGFPLKKWSKDWLETKGTNEIEFMNICKDQDLIWKIVQSAPGPSNKLRDHKISIGVYSIEYAASDNPEEQKRLAYESFSTVYGGRATASVNKVKTCPNFILVNDEDHDFVVWKWDQFQLEDLKFILTKDKDSFRKLILWTSFYNQILLGKATFEDFYYLSAEVLPKEENIKIKKWVLSKLSSNREHSFFYSRFWYPAPQRNSDLSKLSEFLWNGLNAAKQGSDEQRYWFYSYLESSFHADSQQKLWDIYYGKISIPGLKIAQDLKWSILTKLASLNANREEIDAAVAKEKKVDPSARGLNSSYAIEAGFPDPKSKEKWMNLLLNPKKTDYSSSTLRTVAYYLFPVYQKDLQLPHLESYFSALDQFGSFDDENYIDGFAKILVPNFCTEETKMILKKFHVNHPKLPAAIRKTLMKSIDSETRCLVIRKKHKEKFLPSTSP</sequence>
<dbReference type="GO" id="GO:0070006">
    <property type="term" value="F:metalloaminopeptidase activity"/>
    <property type="evidence" value="ECO:0007669"/>
    <property type="project" value="TreeGrafter"/>
</dbReference>
<dbReference type="InterPro" id="IPR042097">
    <property type="entry name" value="Aminopeptidase_N-like_N_sf"/>
</dbReference>